<evidence type="ECO:0000256" key="1">
    <source>
        <dbReference type="SAM" id="SignalP"/>
    </source>
</evidence>
<sequence>MRFPLATNCTLLLPCLAFGKIDRQRIVSQFNIIRTSLIDNETTPLQVGNGNFAFNVDNTGMQSFLPFNTLSSWAWHNDSLPANGELPSKYKGLMRETYGREVYYDIPDPKLKQATQWLISNPNRINLGRIGLKYKGNTLDKSLIIDPKQELDLWDGVITSTFKIDGTDVKVVTQCDFDSDAVAFTVDSGLIKSGDLQIELDFPYPPIHTTRYKYEVFAGVYDFPLNHTTTLVQGGSDPTSAHIQHEMQELQYFINLRWPEDTPVKLIRNEAPNSTTITAHRYTLSSTSKSSSVAFTAHFSPDQRVPSFPASIQDKNARAWNKYWKDGGFVDLTASSNPNATELQRRIIKSQYHVRVNSAAKGQSPQESGLMNNGWYGKFHMEMLIWHNAHWSSWGRQQYFDNIFPELYETLLPSSLARAKSMGWEGARWPKMTELNTGVSSPGDINAFILWQQPHPMYLAQLAYQARPTRDTLQRWDKVLTATADYMASYPWLNRTTGKYDLGPPSYGVTENTPPSSTRNLAYEIAYWRYGLDAAVSWKRKLHQPVPEKWTHVASSLALPPQVEGLYAVYDGLDSSWWNDTKLNGDPRSLIMLQGILPDTPAVDPKVALRTADKVWEVWGDSKIRGWGRPVLAINSARIGNPERAIYHLTAFDSWKFDSAGFAIRGGDGGTPPPFMPGNAGFLLAIAYCAAGWQGSEVDAPGFPKDGSWTIKHEGLSRAL</sequence>
<organism evidence="2 3">
    <name type="scientific">Cucurbitaria berberidis CBS 394.84</name>
    <dbReference type="NCBI Taxonomy" id="1168544"/>
    <lineage>
        <taxon>Eukaryota</taxon>
        <taxon>Fungi</taxon>
        <taxon>Dikarya</taxon>
        <taxon>Ascomycota</taxon>
        <taxon>Pezizomycotina</taxon>
        <taxon>Dothideomycetes</taxon>
        <taxon>Pleosporomycetidae</taxon>
        <taxon>Pleosporales</taxon>
        <taxon>Pleosporineae</taxon>
        <taxon>Cucurbitariaceae</taxon>
        <taxon>Cucurbitaria</taxon>
    </lineage>
</organism>
<name>A0A9P4GH62_9PLEO</name>
<accession>A0A9P4GH62</accession>
<dbReference type="AlphaFoldDB" id="A0A9P4GH62"/>
<dbReference type="Proteomes" id="UP000800039">
    <property type="component" value="Unassembled WGS sequence"/>
</dbReference>
<dbReference type="InterPro" id="IPR012341">
    <property type="entry name" value="6hp_glycosidase-like_sf"/>
</dbReference>
<keyword evidence="3" id="KW-1185">Reference proteome</keyword>
<protein>
    <recommendedName>
        <fullName evidence="4">Six-hairpin glycosidase-like protein</fullName>
    </recommendedName>
</protein>
<dbReference type="GO" id="GO:0003824">
    <property type="term" value="F:catalytic activity"/>
    <property type="evidence" value="ECO:0007669"/>
    <property type="project" value="UniProtKB-ARBA"/>
</dbReference>
<dbReference type="InterPro" id="IPR008928">
    <property type="entry name" value="6-hairpin_glycosidase_sf"/>
</dbReference>
<feature type="signal peptide" evidence="1">
    <location>
        <begin position="1"/>
        <end position="19"/>
    </location>
</feature>
<dbReference type="OrthoDB" id="3534988at2759"/>
<evidence type="ECO:0000313" key="2">
    <source>
        <dbReference type="EMBL" id="KAF1845262.1"/>
    </source>
</evidence>
<dbReference type="GeneID" id="63853274"/>
<evidence type="ECO:0008006" key="4">
    <source>
        <dbReference type="Google" id="ProtNLM"/>
    </source>
</evidence>
<comment type="caution">
    <text evidence="2">The sequence shown here is derived from an EMBL/GenBank/DDBJ whole genome shotgun (WGS) entry which is preliminary data.</text>
</comment>
<dbReference type="EMBL" id="ML976616">
    <property type="protein sequence ID" value="KAF1845262.1"/>
    <property type="molecule type" value="Genomic_DNA"/>
</dbReference>
<gene>
    <name evidence="2" type="ORF">K460DRAFT_394957</name>
</gene>
<dbReference type="SUPFAM" id="SSF48208">
    <property type="entry name" value="Six-hairpin glycosidases"/>
    <property type="match status" value="1"/>
</dbReference>
<feature type="chain" id="PRO_5040113233" description="Six-hairpin glycosidase-like protein" evidence="1">
    <location>
        <begin position="20"/>
        <end position="720"/>
    </location>
</feature>
<keyword evidence="1" id="KW-0732">Signal</keyword>
<reference evidence="2" key="1">
    <citation type="submission" date="2020-01" db="EMBL/GenBank/DDBJ databases">
        <authorList>
            <consortium name="DOE Joint Genome Institute"/>
            <person name="Haridas S."/>
            <person name="Albert R."/>
            <person name="Binder M."/>
            <person name="Bloem J."/>
            <person name="Labutti K."/>
            <person name="Salamov A."/>
            <person name="Andreopoulos B."/>
            <person name="Baker S.E."/>
            <person name="Barry K."/>
            <person name="Bills G."/>
            <person name="Bluhm B.H."/>
            <person name="Cannon C."/>
            <person name="Castanera R."/>
            <person name="Culley D.E."/>
            <person name="Daum C."/>
            <person name="Ezra D."/>
            <person name="Gonzalez J.B."/>
            <person name="Henrissat B."/>
            <person name="Kuo A."/>
            <person name="Liang C."/>
            <person name="Lipzen A."/>
            <person name="Lutzoni F."/>
            <person name="Magnuson J."/>
            <person name="Mondo S."/>
            <person name="Nolan M."/>
            <person name="Ohm R."/>
            <person name="Pangilinan J."/>
            <person name="Park H.-J."/>
            <person name="Ramirez L."/>
            <person name="Alfaro M."/>
            <person name="Sun H."/>
            <person name="Tritt A."/>
            <person name="Yoshinaga Y."/>
            <person name="Zwiers L.-H."/>
            <person name="Turgeon B.G."/>
            <person name="Goodwin S.B."/>
            <person name="Spatafora J.W."/>
            <person name="Crous P.W."/>
            <person name="Grigoriev I.V."/>
        </authorList>
    </citation>
    <scope>NUCLEOTIDE SEQUENCE</scope>
    <source>
        <strain evidence="2">CBS 394.84</strain>
    </source>
</reference>
<evidence type="ECO:0000313" key="3">
    <source>
        <dbReference type="Proteomes" id="UP000800039"/>
    </source>
</evidence>
<dbReference type="RefSeq" id="XP_040787825.1">
    <property type="nucleotide sequence ID" value="XM_040936023.1"/>
</dbReference>
<dbReference type="GO" id="GO:0005975">
    <property type="term" value="P:carbohydrate metabolic process"/>
    <property type="evidence" value="ECO:0007669"/>
    <property type="project" value="InterPro"/>
</dbReference>
<dbReference type="Gene3D" id="1.50.10.10">
    <property type="match status" value="1"/>
</dbReference>
<proteinExistence type="predicted"/>